<accession>A0A523QIP3</accession>
<name>A0A523QIP3_UNCAE</name>
<dbReference type="EMBL" id="SOKU01000209">
    <property type="protein sequence ID" value="TES85481.1"/>
    <property type="molecule type" value="Genomic_DNA"/>
</dbReference>
<protein>
    <submittedName>
        <fullName evidence="1">Uncharacterized protein</fullName>
    </submittedName>
</protein>
<reference evidence="1 2" key="1">
    <citation type="submission" date="2019-03" db="EMBL/GenBank/DDBJ databases">
        <title>Metabolic potential of uncultured bacteria and archaea associated with petroleum seepage in deep-sea sediments.</title>
        <authorList>
            <person name="Dong X."/>
            <person name="Hubert C."/>
        </authorList>
    </citation>
    <scope>NUCLEOTIDE SEQUENCE [LARGE SCALE GENOMIC DNA]</scope>
    <source>
        <strain evidence="1">E44_bin92</strain>
    </source>
</reference>
<proteinExistence type="predicted"/>
<evidence type="ECO:0000313" key="2">
    <source>
        <dbReference type="Proteomes" id="UP000320781"/>
    </source>
</evidence>
<gene>
    <name evidence="1" type="ORF">E3J95_04300</name>
</gene>
<evidence type="ECO:0000313" key="1">
    <source>
        <dbReference type="EMBL" id="TES85481.1"/>
    </source>
</evidence>
<dbReference type="Proteomes" id="UP000320781">
    <property type="component" value="Unassembled WGS sequence"/>
</dbReference>
<sequence>MRMKKHALVVGIIFAMVALLGAIAGADEFEHGIKVKVDGEDYYFVGPADGPGGAKDVPGHDWVQLGPNELVGYHYNTGPAGKAKWWSSDAEDGALLFVVHAIIDTWSLPKAAAYFSKGYIHYHEFESVKDGKLHPTKIVWLRHVAVASFNFDGGPMPQMGHQVTLGVDYEFMPNWKKPYKAETH</sequence>
<dbReference type="AlphaFoldDB" id="A0A523QIP3"/>
<comment type="caution">
    <text evidence="1">The sequence shown here is derived from an EMBL/GenBank/DDBJ whole genome shotgun (WGS) entry which is preliminary data.</text>
</comment>
<organism evidence="1 2">
    <name type="scientific">Aerophobetes bacterium</name>
    <dbReference type="NCBI Taxonomy" id="2030807"/>
    <lineage>
        <taxon>Bacteria</taxon>
        <taxon>Candidatus Aerophobota</taxon>
    </lineage>
</organism>